<dbReference type="PANTHER" id="PTHR13145">
    <property type="entry name" value="SSM4 PROTEIN"/>
    <property type="match status" value="1"/>
</dbReference>
<accession>A0A4S4KQJ3</accession>
<feature type="transmembrane region" description="Helical" evidence="16">
    <location>
        <begin position="85"/>
        <end position="109"/>
    </location>
</feature>
<evidence type="ECO:0000256" key="12">
    <source>
        <dbReference type="ARBA" id="ARBA00023136"/>
    </source>
</evidence>
<keyword evidence="12 16" id="KW-0472">Membrane</keyword>
<feature type="region of interest" description="Disordered" evidence="15">
    <location>
        <begin position="446"/>
        <end position="483"/>
    </location>
</feature>
<dbReference type="PROSITE" id="PS50089">
    <property type="entry name" value="ZF_RING_2"/>
    <property type="match status" value="1"/>
</dbReference>
<feature type="transmembrane region" description="Helical" evidence="16">
    <location>
        <begin position="1136"/>
        <end position="1155"/>
    </location>
</feature>
<comment type="catalytic activity">
    <reaction evidence="1">
        <text>S-ubiquitinyl-[E2 ubiquitin-conjugating enzyme]-L-cysteine + [acceptor protein]-L-lysine = [E2 ubiquitin-conjugating enzyme]-L-cysteine + N(6)-ubiquitinyl-[acceptor protein]-L-lysine.</text>
        <dbReference type="EC" id="2.3.2.27"/>
    </reaction>
</comment>
<feature type="transmembrane region" description="Helical" evidence="16">
    <location>
        <begin position="1167"/>
        <end position="1185"/>
    </location>
</feature>
<dbReference type="EMBL" id="SGPJ01000044">
    <property type="protein sequence ID" value="THH00644.1"/>
    <property type="molecule type" value="Genomic_DNA"/>
</dbReference>
<dbReference type="GO" id="GO:0005789">
    <property type="term" value="C:endoplasmic reticulum membrane"/>
    <property type="evidence" value="ECO:0007669"/>
    <property type="project" value="TreeGrafter"/>
</dbReference>
<dbReference type="InterPro" id="IPR013083">
    <property type="entry name" value="Znf_RING/FYVE/PHD"/>
</dbReference>
<keyword evidence="7" id="KW-0479">Metal-binding</keyword>
<keyword evidence="8 13" id="KW-0863">Zinc-finger</keyword>
<feature type="region of interest" description="Disordered" evidence="15">
    <location>
        <begin position="1246"/>
        <end position="1271"/>
    </location>
</feature>
<sequence>MQEEQDTCRICSAPAEPDQPLFYPCKCSGTIRYIHQDCLTTWLAHSKKKTCDVCKHPYSFTKVYSEDMPSRLPLLLLLRRFAQQAAVALVFLLRASIVGLIWLAFLPWATIWTWRMYFTMGDSTAWWLSNRPRPANSLLHNDAHAHQNVTGSNGTANTLFSHPMVRAVSADIVAGQIIATVIVVAFVAVFLLREWISQNARPGVFDDAEAPPEERDEAAPAPAGDHVQDLHEEAIAPRQDAQRWRRRAREARGLPVPAVDHVQDIRAFREEAIALRREAQRLHQRAREAREMPVPVPPADGLLPQNGHVPEGMDIWSRTANSESSGGEDEGGDSERKAKHILKEKGKHAVASGTDAGSSAIYRAPEELEAGSSNLSGYFRQDSPDDASAADLIEDEDYVYFRDVEPFSTHESPTEVAPNAEDTEVEMPGLQQWTDDEFEEPEDGDNIAVVFDGPADGPVEPNDADDQLPLGNDRGRDRPEQQQDMNVVVDLNDNDDMEGGMDEDMEGALEAIGLRGPIHAVLQNVDPVVDSFMFLIARLVVPPLSRLGLLGIAFFTRLLSIVIGSGNATKSILFSATLYNRTIETASGAWNYVFIILISPTAAPSEPASSFIDSVLAHDSAFMRVVDPLFAPIGEAVRLLWKDLLVTWERLALGDGTTEKLFAISLGYMVDILLVALYLNVLTVGSMKSAGRAVRSAVRQQLVVVKVAAFIVVELVVFPLGCGVMLDVCTVSLFPQGSFRSRTAFLMYAPLTTAFYHWVIGTMFMYQFAVLLAGFRSCLRPGALWFIKDPQDQNFHPIRDILERPTLVHIRKLIFSAFMYGLVVACGVATVSGMLRIFSRTIMPFRWKIREPLSTVPIDLLFLHLILPYTLRYFRPKKIVKQAGVHVWKFLAMQLRLSSYLFGGRYSTEEYSLKKWTLRTLISTNLDDTEVLHDGTFRRVPNSDNVALLKDELATVEVDAEGVPVNDIEDRLMQRQNQEAEKAKRSIKDDYTITYMPPRFKYRVITFMVAIWMVCSIFLASSLAIPIIFGRFFFKLFVPYHVHDGYSFIAGFYLLWGCWLLNMVVERMDKHRQRRGGGEPRADLPLYFAKRSLLWLAKASYMTFFLGFVIPTLIAVVVELYIVMPFRQTFYPDMPPRIRIVDMWALGLLYTKIALQGPRVRPVGRITIAGLLAMILLPAGVLWLVQRLVHLRVDQHFLFMHIYPSIFTFTACTQVTFGLAGVIKSWSQTVRDKEFLVEMRLQNLDPEPEREQDRRGELWEVETVKDENEDD</sequence>
<feature type="transmembrane region" description="Helical" evidence="16">
    <location>
        <begin position="1004"/>
        <end position="1034"/>
    </location>
</feature>
<reference evidence="19 20" key="1">
    <citation type="submission" date="2019-02" db="EMBL/GenBank/DDBJ databases">
        <title>Genome sequencing of the rare red list fungi Phlebia centrifuga.</title>
        <authorList>
            <person name="Buettner E."/>
            <person name="Kellner H."/>
        </authorList>
    </citation>
    <scope>NUCLEOTIDE SEQUENCE [LARGE SCALE GENOMIC DNA]</scope>
    <source>
        <strain evidence="19 20">DSM 108282</strain>
    </source>
</reference>
<evidence type="ECO:0000259" key="17">
    <source>
        <dbReference type="PROSITE" id="PS50089"/>
    </source>
</evidence>
<feature type="transmembrane region" description="Helical" evidence="16">
    <location>
        <begin position="703"/>
        <end position="734"/>
    </location>
</feature>
<feature type="transmembrane region" description="Helical" evidence="16">
    <location>
        <begin position="547"/>
        <end position="569"/>
    </location>
</feature>
<dbReference type="AlphaFoldDB" id="A0A4S4KQJ3"/>
<organism evidence="19 20">
    <name type="scientific">Hermanssonia centrifuga</name>
    <dbReference type="NCBI Taxonomy" id="98765"/>
    <lineage>
        <taxon>Eukaryota</taxon>
        <taxon>Fungi</taxon>
        <taxon>Dikarya</taxon>
        <taxon>Basidiomycota</taxon>
        <taxon>Agaricomycotina</taxon>
        <taxon>Agaricomycetes</taxon>
        <taxon>Polyporales</taxon>
        <taxon>Meruliaceae</taxon>
        <taxon>Hermanssonia</taxon>
    </lineage>
</organism>
<evidence type="ECO:0000256" key="1">
    <source>
        <dbReference type="ARBA" id="ARBA00000900"/>
    </source>
</evidence>
<evidence type="ECO:0000256" key="2">
    <source>
        <dbReference type="ARBA" id="ARBA00004141"/>
    </source>
</evidence>
<proteinExistence type="predicted"/>
<keyword evidence="5" id="KW-0808">Transferase</keyword>
<gene>
    <name evidence="19" type="ORF">EW026_g1929</name>
</gene>
<evidence type="ECO:0000256" key="4">
    <source>
        <dbReference type="ARBA" id="ARBA00012483"/>
    </source>
</evidence>
<feature type="transmembrane region" description="Helical" evidence="16">
    <location>
        <begin position="1046"/>
        <end position="1065"/>
    </location>
</feature>
<evidence type="ECO:0000256" key="7">
    <source>
        <dbReference type="ARBA" id="ARBA00022723"/>
    </source>
</evidence>
<evidence type="ECO:0000256" key="8">
    <source>
        <dbReference type="ARBA" id="ARBA00022771"/>
    </source>
</evidence>
<feature type="compositionally biased region" description="Acidic residues" evidence="15">
    <location>
        <begin position="206"/>
        <end position="216"/>
    </location>
</feature>
<evidence type="ECO:0000256" key="3">
    <source>
        <dbReference type="ARBA" id="ARBA00004906"/>
    </source>
</evidence>
<dbReference type="GO" id="GO:0008270">
    <property type="term" value="F:zinc ion binding"/>
    <property type="evidence" value="ECO:0007669"/>
    <property type="project" value="UniProtKB-KW"/>
</dbReference>
<evidence type="ECO:0000313" key="20">
    <source>
        <dbReference type="Proteomes" id="UP000309038"/>
    </source>
</evidence>
<comment type="caution">
    <text evidence="19">The sequence shown here is derived from an EMBL/GenBank/DDBJ whole genome shotgun (WGS) entry which is preliminary data.</text>
</comment>
<dbReference type="PANTHER" id="PTHR13145:SF0">
    <property type="entry name" value="E3 UBIQUITIN-PROTEIN LIGASE MARCHF6"/>
    <property type="match status" value="1"/>
</dbReference>
<evidence type="ECO:0000256" key="11">
    <source>
        <dbReference type="ARBA" id="ARBA00022989"/>
    </source>
</evidence>
<keyword evidence="9" id="KW-0833">Ubl conjugation pathway</keyword>
<evidence type="ECO:0000259" key="18">
    <source>
        <dbReference type="PROSITE" id="PS51292"/>
    </source>
</evidence>
<feature type="transmembrane region" description="Helical" evidence="16">
    <location>
        <begin position="813"/>
        <end position="835"/>
    </location>
</feature>
<dbReference type="Pfam" id="PF23113">
    <property type="entry name" value="MARCHF6_C"/>
    <property type="match status" value="1"/>
</dbReference>
<feature type="transmembrane region" description="Helical" evidence="16">
    <location>
        <begin position="855"/>
        <end position="874"/>
    </location>
</feature>
<dbReference type="FunFam" id="3.30.40.10:FF:000287">
    <property type="entry name" value="RING finger membrane protein"/>
    <property type="match status" value="1"/>
</dbReference>
<feature type="transmembrane region" description="Helical" evidence="16">
    <location>
        <begin position="754"/>
        <end position="775"/>
    </location>
</feature>
<evidence type="ECO:0000313" key="19">
    <source>
        <dbReference type="EMBL" id="THH00644.1"/>
    </source>
</evidence>
<feature type="region of interest" description="Disordered" evidence="15">
    <location>
        <begin position="203"/>
        <end position="226"/>
    </location>
</feature>
<feature type="transmembrane region" description="Helical" evidence="16">
    <location>
        <begin position="172"/>
        <end position="192"/>
    </location>
</feature>
<keyword evidence="6 16" id="KW-0812">Transmembrane</keyword>
<dbReference type="InterPro" id="IPR011016">
    <property type="entry name" value="Znf_RING-CH"/>
</dbReference>
<feature type="coiled-coil region" evidence="14">
    <location>
        <begin position="265"/>
        <end position="292"/>
    </location>
</feature>
<dbReference type="Pfam" id="PF12906">
    <property type="entry name" value="RINGv"/>
    <property type="match status" value="1"/>
</dbReference>
<comment type="pathway">
    <text evidence="3">Protein modification; protein ubiquitination.</text>
</comment>
<protein>
    <recommendedName>
        <fullName evidence="4">RING-type E3 ubiquitin transferase</fullName>
        <ecNumber evidence="4">2.3.2.27</ecNumber>
    </recommendedName>
</protein>
<dbReference type="SUPFAM" id="SSF57850">
    <property type="entry name" value="RING/U-box"/>
    <property type="match status" value="1"/>
</dbReference>
<dbReference type="Gene3D" id="3.30.40.10">
    <property type="entry name" value="Zinc/RING finger domain, C3HC4 (zinc finger)"/>
    <property type="match status" value="1"/>
</dbReference>
<keyword evidence="14" id="KW-0175">Coiled coil</keyword>
<feature type="domain" description="RING-CH-type" evidence="18">
    <location>
        <begin position="1"/>
        <end position="61"/>
    </location>
</feature>
<dbReference type="Proteomes" id="UP000309038">
    <property type="component" value="Unassembled WGS sequence"/>
</dbReference>
<keyword evidence="20" id="KW-1185">Reference proteome</keyword>
<dbReference type="GO" id="GO:0036503">
    <property type="term" value="P:ERAD pathway"/>
    <property type="evidence" value="ECO:0007669"/>
    <property type="project" value="TreeGrafter"/>
</dbReference>
<feature type="transmembrane region" description="Helical" evidence="16">
    <location>
        <begin position="1197"/>
        <end position="1223"/>
    </location>
</feature>
<dbReference type="SMART" id="SM00744">
    <property type="entry name" value="RINGv"/>
    <property type="match status" value="1"/>
</dbReference>
<evidence type="ECO:0000256" key="10">
    <source>
        <dbReference type="ARBA" id="ARBA00022833"/>
    </source>
</evidence>
<name>A0A4S4KQJ3_9APHY</name>
<dbReference type="EC" id="2.3.2.27" evidence="4"/>
<feature type="transmembrane region" description="Helical" evidence="16">
    <location>
        <begin position="661"/>
        <end position="682"/>
    </location>
</feature>
<evidence type="ECO:0000256" key="13">
    <source>
        <dbReference type="PROSITE-ProRule" id="PRU00175"/>
    </source>
</evidence>
<dbReference type="InterPro" id="IPR056521">
    <property type="entry name" value="MARCHF6-like_C"/>
</dbReference>
<dbReference type="GO" id="GO:0061630">
    <property type="term" value="F:ubiquitin protein ligase activity"/>
    <property type="evidence" value="ECO:0007669"/>
    <property type="project" value="UniProtKB-EC"/>
</dbReference>
<evidence type="ECO:0000256" key="14">
    <source>
        <dbReference type="SAM" id="Coils"/>
    </source>
</evidence>
<evidence type="ECO:0000256" key="5">
    <source>
        <dbReference type="ARBA" id="ARBA00022679"/>
    </source>
</evidence>
<evidence type="ECO:0000256" key="6">
    <source>
        <dbReference type="ARBA" id="ARBA00022692"/>
    </source>
</evidence>
<comment type="subcellular location">
    <subcellularLocation>
        <location evidence="2">Membrane</location>
        <topology evidence="2">Multi-pass membrane protein</topology>
    </subcellularLocation>
</comment>
<feature type="transmembrane region" description="Helical" evidence="16">
    <location>
        <begin position="1101"/>
        <end position="1124"/>
    </location>
</feature>
<keyword evidence="10" id="KW-0862">Zinc</keyword>
<dbReference type="CDD" id="cd16702">
    <property type="entry name" value="RING_CH-C4HC3_MARCH6"/>
    <property type="match status" value="1"/>
</dbReference>
<feature type="domain" description="RING-type" evidence="17">
    <location>
        <begin position="8"/>
        <end position="55"/>
    </location>
</feature>
<evidence type="ECO:0000256" key="15">
    <source>
        <dbReference type="SAM" id="MobiDB-lite"/>
    </source>
</evidence>
<feature type="compositionally biased region" description="Basic and acidic residues" evidence="15">
    <location>
        <begin position="1247"/>
        <end position="1271"/>
    </location>
</feature>
<dbReference type="InterPro" id="IPR001841">
    <property type="entry name" value="Znf_RING"/>
</dbReference>
<evidence type="ECO:0000256" key="9">
    <source>
        <dbReference type="ARBA" id="ARBA00022786"/>
    </source>
</evidence>
<dbReference type="PROSITE" id="PS51292">
    <property type="entry name" value="ZF_RING_CH"/>
    <property type="match status" value="1"/>
</dbReference>
<keyword evidence="11 16" id="KW-1133">Transmembrane helix</keyword>
<evidence type="ECO:0000256" key="16">
    <source>
        <dbReference type="SAM" id="Phobius"/>
    </source>
</evidence>